<dbReference type="GeneID" id="62165363"/>
<name>A0A9P6HYT5_9PEZI</name>
<organism evidence="1 2">
    <name type="scientific">Colletotrichum karsti</name>
    <dbReference type="NCBI Taxonomy" id="1095194"/>
    <lineage>
        <taxon>Eukaryota</taxon>
        <taxon>Fungi</taxon>
        <taxon>Dikarya</taxon>
        <taxon>Ascomycota</taxon>
        <taxon>Pezizomycotina</taxon>
        <taxon>Sordariomycetes</taxon>
        <taxon>Hypocreomycetidae</taxon>
        <taxon>Glomerellales</taxon>
        <taxon>Glomerellaceae</taxon>
        <taxon>Colletotrichum</taxon>
        <taxon>Colletotrichum boninense species complex</taxon>
    </lineage>
</organism>
<gene>
    <name evidence="1" type="ORF">CkaCkLH20_09574</name>
</gene>
<evidence type="ECO:0000313" key="1">
    <source>
        <dbReference type="EMBL" id="KAF9873064.1"/>
    </source>
</evidence>
<dbReference type="Proteomes" id="UP000781932">
    <property type="component" value="Unassembled WGS sequence"/>
</dbReference>
<dbReference type="OrthoDB" id="4821104at2759"/>
<reference evidence="1" key="2">
    <citation type="submission" date="2020-11" db="EMBL/GenBank/DDBJ databases">
        <title>Whole genome sequencing of Colletotrichum sp.</title>
        <authorList>
            <person name="Li H."/>
        </authorList>
    </citation>
    <scope>NUCLEOTIDE SEQUENCE</scope>
    <source>
        <strain evidence="1">CkLH20</strain>
    </source>
</reference>
<proteinExistence type="predicted"/>
<comment type="caution">
    <text evidence="1">The sequence shown here is derived from an EMBL/GenBank/DDBJ whole genome shotgun (WGS) entry which is preliminary data.</text>
</comment>
<dbReference type="RefSeq" id="XP_038742525.1">
    <property type="nucleotide sequence ID" value="XM_038892289.1"/>
</dbReference>
<evidence type="ECO:0000313" key="2">
    <source>
        <dbReference type="Proteomes" id="UP000781932"/>
    </source>
</evidence>
<dbReference type="EMBL" id="JAATWM020000034">
    <property type="protein sequence ID" value="KAF9873064.1"/>
    <property type="molecule type" value="Genomic_DNA"/>
</dbReference>
<accession>A0A9P6HYT5</accession>
<keyword evidence="2" id="KW-1185">Reference proteome</keyword>
<protein>
    <submittedName>
        <fullName evidence="1">Uncharacterized protein</fullName>
    </submittedName>
</protein>
<reference evidence="1" key="1">
    <citation type="submission" date="2020-03" db="EMBL/GenBank/DDBJ databases">
        <authorList>
            <person name="He L."/>
        </authorList>
    </citation>
    <scope>NUCLEOTIDE SEQUENCE</scope>
    <source>
        <strain evidence="1">CkLH20</strain>
    </source>
</reference>
<dbReference type="AlphaFoldDB" id="A0A9P6HYT5"/>
<sequence>MCTTTVILHTCANCGKEICRRLDRLTTCPFRMLPHPSCTHHDTKYRTYTKLCSRCHPACACFTDEELAKILGTDVQTCDLAKCRCVKNVQKTNKDEKQ</sequence>